<feature type="chain" id="PRO_5041016812" description="Glucanase" evidence="12">
    <location>
        <begin position="23"/>
        <end position="334"/>
    </location>
</feature>
<dbReference type="PRINTS" id="PR00733">
    <property type="entry name" value="GLHYDRLASE6"/>
</dbReference>
<evidence type="ECO:0000256" key="6">
    <source>
        <dbReference type="ARBA" id="ARBA00023295"/>
    </source>
</evidence>
<feature type="active site" description="Proton acceptor" evidence="8">
    <location>
        <position position="310"/>
    </location>
</feature>
<dbReference type="EC" id="3.2.1.-" evidence="12"/>
<dbReference type="PANTHER" id="PTHR34876:SF4">
    <property type="entry name" value="1,4-BETA-D-GLUCAN CELLOBIOHYDROLASE C-RELATED"/>
    <property type="match status" value="1"/>
</dbReference>
<dbReference type="AlphaFoldDB" id="A0A9W6HAU3"/>
<dbReference type="Pfam" id="PF01341">
    <property type="entry name" value="Glyco_hydro_6"/>
    <property type="match status" value="1"/>
</dbReference>
<organism evidence="13 14">
    <name type="scientific">Leifsonia poae</name>
    <dbReference type="NCBI Taxonomy" id="110933"/>
    <lineage>
        <taxon>Bacteria</taxon>
        <taxon>Bacillati</taxon>
        <taxon>Actinomycetota</taxon>
        <taxon>Actinomycetes</taxon>
        <taxon>Micrococcales</taxon>
        <taxon>Microbacteriaceae</taxon>
        <taxon>Leifsonia</taxon>
    </lineage>
</organism>
<dbReference type="PROSITE" id="PS00655">
    <property type="entry name" value="GLYCOSYL_HYDROL_F6_1"/>
    <property type="match status" value="1"/>
</dbReference>
<feature type="active site" description="Proton donor" evidence="8 11">
    <location>
        <position position="166"/>
    </location>
</feature>
<evidence type="ECO:0000256" key="5">
    <source>
        <dbReference type="ARBA" id="ARBA00023277"/>
    </source>
</evidence>
<dbReference type="PIRSF" id="PIRSF001100">
    <property type="entry name" value="Beta_cellobiohydrolase"/>
    <property type="match status" value="1"/>
</dbReference>
<dbReference type="GO" id="GO:0030245">
    <property type="term" value="P:cellulose catabolic process"/>
    <property type="evidence" value="ECO:0007669"/>
    <property type="project" value="UniProtKB-KW"/>
</dbReference>
<keyword evidence="1 12" id="KW-0732">Signal</keyword>
<comment type="similarity">
    <text evidence="12">Belongs to the glycosyl hydrolase family 6.</text>
</comment>
<feature type="binding site" evidence="9">
    <location>
        <position position="210"/>
    </location>
    <ligand>
        <name>substrate</name>
    </ligand>
</feature>
<feature type="binding site" evidence="9">
    <location>
        <position position="89"/>
    </location>
    <ligand>
        <name>substrate</name>
    </ligand>
</feature>
<dbReference type="Proteomes" id="UP001142372">
    <property type="component" value="Unassembled WGS sequence"/>
</dbReference>
<proteinExistence type="inferred from homology"/>
<evidence type="ECO:0000256" key="12">
    <source>
        <dbReference type="RuleBase" id="RU361186"/>
    </source>
</evidence>
<dbReference type="SUPFAM" id="SSF51989">
    <property type="entry name" value="Glycosyl hydrolases family 6, cellulases"/>
    <property type="match status" value="1"/>
</dbReference>
<reference evidence="13" key="1">
    <citation type="journal article" date="2014" name="Int. J. Syst. Evol. Microbiol.">
        <title>Complete genome sequence of Corynebacterium casei LMG S-19264T (=DSM 44701T), isolated from a smear-ripened cheese.</title>
        <authorList>
            <consortium name="US DOE Joint Genome Institute (JGI-PGF)"/>
            <person name="Walter F."/>
            <person name="Albersmeier A."/>
            <person name="Kalinowski J."/>
            <person name="Ruckert C."/>
        </authorList>
    </citation>
    <scope>NUCLEOTIDE SEQUENCE</scope>
    <source>
        <strain evidence="13">VKM Ac-1401</strain>
    </source>
</reference>
<accession>A0A9W6HAU3</accession>
<keyword evidence="4" id="KW-1015">Disulfide bond</keyword>
<comment type="caution">
    <text evidence="13">The sequence shown here is derived from an EMBL/GenBank/DDBJ whole genome shotgun (WGS) entry which is preliminary data.</text>
</comment>
<keyword evidence="2 12" id="KW-0378">Hydrolase</keyword>
<keyword evidence="14" id="KW-1185">Reference proteome</keyword>
<evidence type="ECO:0000313" key="13">
    <source>
        <dbReference type="EMBL" id="GLJ77136.1"/>
    </source>
</evidence>
<evidence type="ECO:0000256" key="8">
    <source>
        <dbReference type="PIRSR" id="PIRSR001100-1"/>
    </source>
</evidence>
<evidence type="ECO:0000256" key="1">
    <source>
        <dbReference type="ARBA" id="ARBA00022729"/>
    </source>
</evidence>
<dbReference type="InterPro" id="IPR036434">
    <property type="entry name" value="Beta_cellobiohydrolase_sf"/>
</dbReference>
<dbReference type="InterPro" id="IPR001524">
    <property type="entry name" value="Glyco_hydro_6_CS"/>
</dbReference>
<feature type="active site" evidence="10">
    <location>
        <position position="129"/>
    </location>
</feature>
<evidence type="ECO:0000313" key="14">
    <source>
        <dbReference type="Proteomes" id="UP001142372"/>
    </source>
</evidence>
<sequence length="334" mass="34907">MKSLIAALVVVMLGALAPVGTAQAPANGPSRPPAQSSAIAAADAPVFPGRLYVDPYSDARIVADWLAVRGQTTSAALIDTIADQPTAVWLGDWYASPTLLRSVLQRHLRAAEAQHATPVFVTYAIPNRDCGGYSAGGLAPDQYLAWNRVIASELAGRHAVVLVEPDSLAMLASAKCASVAASRPSVIHSAVKILASAGVATYLDGGNARWLSPAAQADRLKAAGIADARGFFTNVSNFDRTQSERDYAGKVSSRVGWKHFIIDVSRNGNGWTGTWCNPPGAALGQDPQITEGPDSKLDALLWVKHPGASDGTCNGGPDAGAWFQSAAESLVRSR</sequence>
<keyword evidence="5 12" id="KW-0119">Carbohydrate metabolism</keyword>
<evidence type="ECO:0000256" key="4">
    <source>
        <dbReference type="ARBA" id="ARBA00023157"/>
    </source>
</evidence>
<evidence type="ECO:0000256" key="10">
    <source>
        <dbReference type="PROSITE-ProRule" id="PRU10056"/>
    </source>
</evidence>
<dbReference type="GO" id="GO:0004553">
    <property type="term" value="F:hydrolase activity, hydrolyzing O-glycosyl compounds"/>
    <property type="evidence" value="ECO:0007669"/>
    <property type="project" value="InterPro"/>
</dbReference>
<evidence type="ECO:0000256" key="7">
    <source>
        <dbReference type="ARBA" id="ARBA00023326"/>
    </source>
</evidence>
<dbReference type="EMBL" id="BSEN01000013">
    <property type="protein sequence ID" value="GLJ77136.1"/>
    <property type="molecule type" value="Genomic_DNA"/>
</dbReference>
<evidence type="ECO:0000256" key="11">
    <source>
        <dbReference type="PROSITE-ProRule" id="PRU10057"/>
    </source>
</evidence>
<dbReference type="Gene3D" id="3.20.20.40">
    <property type="entry name" value="1, 4-beta cellobiohydrolase"/>
    <property type="match status" value="1"/>
</dbReference>
<evidence type="ECO:0000256" key="9">
    <source>
        <dbReference type="PIRSR" id="PIRSR001100-2"/>
    </source>
</evidence>
<evidence type="ECO:0000256" key="2">
    <source>
        <dbReference type="ARBA" id="ARBA00022801"/>
    </source>
</evidence>
<dbReference type="InterPro" id="IPR016288">
    <property type="entry name" value="Beta_cellobiohydrolase"/>
</dbReference>
<feature type="signal peptide" evidence="12">
    <location>
        <begin position="1"/>
        <end position="22"/>
    </location>
</feature>
<keyword evidence="3 12" id="KW-0136">Cellulose degradation</keyword>
<dbReference type="PANTHER" id="PTHR34876">
    <property type="match status" value="1"/>
</dbReference>
<keyword evidence="6 12" id="KW-0326">Glycosidase</keyword>
<dbReference type="PROSITE" id="PS00656">
    <property type="entry name" value="GLYCOSYL_HYDROL_F6_2"/>
    <property type="match status" value="1"/>
</dbReference>
<dbReference type="RefSeq" id="WP_271177785.1">
    <property type="nucleotide sequence ID" value="NZ_BAAAJO010000004.1"/>
</dbReference>
<keyword evidence="7 12" id="KW-0624">Polysaccharide degradation</keyword>
<reference evidence="13" key="2">
    <citation type="submission" date="2023-01" db="EMBL/GenBank/DDBJ databases">
        <authorList>
            <person name="Sun Q."/>
            <person name="Evtushenko L."/>
        </authorList>
    </citation>
    <scope>NUCLEOTIDE SEQUENCE</scope>
    <source>
        <strain evidence="13">VKM Ac-1401</strain>
    </source>
</reference>
<gene>
    <name evidence="13" type="ORF">GCM10017584_27100</name>
</gene>
<feature type="binding site" evidence="9">
    <location>
        <position position="304"/>
    </location>
    <ligand>
        <name>substrate</name>
    </ligand>
</feature>
<evidence type="ECO:0000256" key="3">
    <source>
        <dbReference type="ARBA" id="ARBA00023001"/>
    </source>
</evidence>
<protein>
    <recommendedName>
        <fullName evidence="12">Glucanase</fullName>
        <ecNumber evidence="12">3.2.1.-</ecNumber>
    </recommendedName>
</protein>
<feature type="binding site" evidence="9">
    <location>
        <position position="237"/>
    </location>
    <ligand>
        <name>substrate</name>
    </ligand>
</feature>
<feature type="binding site" evidence="9">
    <location>
        <position position="275"/>
    </location>
    <ligand>
        <name>substrate</name>
    </ligand>
</feature>
<name>A0A9W6HAU3_9MICO</name>